<protein>
    <submittedName>
        <fullName evidence="1">Uncharacterized protein</fullName>
    </submittedName>
</protein>
<sequence>MGSLTSNAAWGSSSIKASEKHWKNLPGKQRLQQSTLTKERGWGAFKINNKGKGIHAPLRRQPFVIRDVIRGCVCFSGIRVPDGAWIPAIVAPRALIGFHSREVVLALERLQRKTFVSPLCVCSDPFSITPWSNLSF</sequence>
<accession>A0A8D2AXN1</accession>
<evidence type="ECO:0000313" key="1">
    <source>
        <dbReference type="Ensembl" id="ENSSVLP00005005534.1"/>
    </source>
</evidence>
<evidence type="ECO:0000313" key="2">
    <source>
        <dbReference type="Proteomes" id="UP000694564"/>
    </source>
</evidence>
<dbReference type="AlphaFoldDB" id="A0A8D2AXN1"/>
<keyword evidence="2" id="KW-1185">Reference proteome</keyword>
<proteinExistence type="predicted"/>
<organism evidence="1 2">
    <name type="scientific">Sciurus vulgaris</name>
    <name type="common">Eurasian red squirrel</name>
    <dbReference type="NCBI Taxonomy" id="55149"/>
    <lineage>
        <taxon>Eukaryota</taxon>
        <taxon>Metazoa</taxon>
        <taxon>Chordata</taxon>
        <taxon>Craniata</taxon>
        <taxon>Vertebrata</taxon>
        <taxon>Euteleostomi</taxon>
        <taxon>Mammalia</taxon>
        <taxon>Eutheria</taxon>
        <taxon>Euarchontoglires</taxon>
        <taxon>Glires</taxon>
        <taxon>Rodentia</taxon>
        <taxon>Sciuromorpha</taxon>
        <taxon>Sciuridae</taxon>
        <taxon>Sciurinae</taxon>
        <taxon>Sciurini</taxon>
        <taxon>Sciurus</taxon>
    </lineage>
</organism>
<reference evidence="1" key="1">
    <citation type="submission" date="2025-08" db="UniProtKB">
        <authorList>
            <consortium name="Ensembl"/>
        </authorList>
    </citation>
    <scope>IDENTIFICATION</scope>
</reference>
<reference evidence="1" key="2">
    <citation type="submission" date="2025-09" db="UniProtKB">
        <authorList>
            <consortium name="Ensembl"/>
        </authorList>
    </citation>
    <scope>IDENTIFICATION</scope>
</reference>
<dbReference type="Ensembl" id="ENSSVLT00005006129.1">
    <property type="protein sequence ID" value="ENSSVLP00005005534.1"/>
    <property type="gene ID" value="ENSSVLG00005004459.1"/>
</dbReference>
<dbReference type="GeneTree" id="ENSGT00950000186331"/>
<dbReference type="Proteomes" id="UP000694564">
    <property type="component" value="Chromosome 4"/>
</dbReference>
<name>A0A8D2AXN1_SCIVU</name>
<dbReference type="OrthoDB" id="9624890at2759"/>